<gene>
    <name evidence="2" type="ORF">R3P38DRAFT_2774458</name>
</gene>
<feature type="compositionally biased region" description="Polar residues" evidence="1">
    <location>
        <begin position="7"/>
        <end position="28"/>
    </location>
</feature>
<dbReference type="EMBL" id="JAWWNJ010000024">
    <property type="protein sequence ID" value="KAK7032009.1"/>
    <property type="molecule type" value="Genomic_DNA"/>
</dbReference>
<proteinExistence type="predicted"/>
<evidence type="ECO:0000313" key="3">
    <source>
        <dbReference type="Proteomes" id="UP001362999"/>
    </source>
</evidence>
<sequence length="807" mass="89326">MIFGHLGSSQTRSKNCKTSESARTSQTLSLNQNGDTVTSRIILFGTQRRDTNYESLGEVKCVAVLSQSLTDIAFIRNGRNIVCVAATRTAERGLQIQSNNPAPIVVYNRQMSVWQGPVKKHYRGRPNSSGECGLRSLDGLAHTRRLHRPTYWCRRDRFGGVSPHWKWAYGTACVTAQGGERSGKLSDVAYAIPLAVRLVMGERAITSSGFEVSLSSTIILRETDVRIHTAQTLRTATLSSESGGKNWLAVWRRQTVEIRRRALQRSSRFVQNDICRRKGDSQQHADPVQGGNRKSLEKHCKRARSDVHALACRIGNIRDAIPVAAVFYAVFLPGSPLLATATESSKLEKGADHLEQFSGLGGDEKQSLHCHGGKQDALLMVGRVRQKKLEFGAVSAKHVLSCAREVRCLLPEKSDMAKDRRVSVPCTSRKSSELEMKFVFDLRKALENNIVSTRALPRPANTQSDASTFLRKIDRWSTPTWTLGRSTSSTCLNLIANDFQSSSMRWPGESVLLAEAVINSGDVDFRLAASFKVEEKALGLVLVEQFGKHGPFPLRTASLVLRRVPCKALRTGLLLFVTDLVLLVLGVGRDDGRDFRLSINVLGVESDSMSSLEDVIASTDEAGSSSEEANCVAEGSGWRGTLLDDVSVHVNHSRVGERRVNAFLTEVERRLNQDPFPDRDRDRFGPGRTRNCLSFPNAAVYVTWSVASVVCVYFQKRPFRGAGDCQLGSTSGQKKHVLEDNVHRKLLAYDRLYLPGEQGLGTALREEDARIDQAVYCKDSWLVHDVAIGRVRAVEVYTVCKRARAVT</sequence>
<keyword evidence="3" id="KW-1185">Reference proteome</keyword>
<dbReference type="AlphaFoldDB" id="A0AAW0BY25"/>
<feature type="region of interest" description="Disordered" evidence="1">
    <location>
        <begin position="1"/>
        <end position="28"/>
    </location>
</feature>
<reference evidence="2 3" key="1">
    <citation type="journal article" date="2024" name="J Genomics">
        <title>Draft genome sequencing and assembly of Favolaschia claudopus CIRM-BRFM 2984 isolated from oak limbs.</title>
        <authorList>
            <person name="Navarro D."/>
            <person name="Drula E."/>
            <person name="Chaduli D."/>
            <person name="Cazenave R."/>
            <person name="Ahrendt S."/>
            <person name="Wang J."/>
            <person name="Lipzen A."/>
            <person name="Daum C."/>
            <person name="Barry K."/>
            <person name="Grigoriev I.V."/>
            <person name="Favel A."/>
            <person name="Rosso M.N."/>
            <person name="Martin F."/>
        </authorList>
    </citation>
    <scope>NUCLEOTIDE SEQUENCE [LARGE SCALE GENOMIC DNA]</scope>
    <source>
        <strain evidence="2 3">CIRM-BRFM 2984</strain>
    </source>
</reference>
<evidence type="ECO:0000313" key="2">
    <source>
        <dbReference type="EMBL" id="KAK7032009.1"/>
    </source>
</evidence>
<name>A0AAW0BY25_9AGAR</name>
<comment type="caution">
    <text evidence="2">The sequence shown here is derived from an EMBL/GenBank/DDBJ whole genome shotgun (WGS) entry which is preliminary data.</text>
</comment>
<feature type="compositionally biased region" description="Basic and acidic residues" evidence="1">
    <location>
        <begin position="274"/>
        <end position="283"/>
    </location>
</feature>
<accession>A0AAW0BY25</accession>
<protein>
    <submittedName>
        <fullName evidence="2">Uncharacterized protein</fullName>
    </submittedName>
</protein>
<dbReference type="Proteomes" id="UP001362999">
    <property type="component" value="Unassembled WGS sequence"/>
</dbReference>
<evidence type="ECO:0000256" key="1">
    <source>
        <dbReference type="SAM" id="MobiDB-lite"/>
    </source>
</evidence>
<feature type="region of interest" description="Disordered" evidence="1">
    <location>
        <begin position="274"/>
        <end position="297"/>
    </location>
</feature>
<organism evidence="2 3">
    <name type="scientific">Favolaschia claudopus</name>
    <dbReference type="NCBI Taxonomy" id="2862362"/>
    <lineage>
        <taxon>Eukaryota</taxon>
        <taxon>Fungi</taxon>
        <taxon>Dikarya</taxon>
        <taxon>Basidiomycota</taxon>
        <taxon>Agaricomycotina</taxon>
        <taxon>Agaricomycetes</taxon>
        <taxon>Agaricomycetidae</taxon>
        <taxon>Agaricales</taxon>
        <taxon>Marasmiineae</taxon>
        <taxon>Mycenaceae</taxon>
        <taxon>Favolaschia</taxon>
    </lineage>
</organism>